<protein>
    <submittedName>
        <fullName evidence="4">Uncharacterized protein</fullName>
    </submittedName>
</protein>
<feature type="coiled-coil region" evidence="1">
    <location>
        <begin position="163"/>
        <end position="197"/>
    </location>
</feature>
<proteinExistence type="predicted"/>
<feature type="coiled-coil region" evidence="1">
    <location>
        <begin position="257"/>
        <end position="284"/>
    </location>
</feature>
<keyword evidence="3" id="KW-1185">Reference proteome</keyword>
<evidence type="ECO:0000256" key="2">
    <source>
        <dbReference type="SAM" id="MobiDB-lite"/>
    </source>
</evidence>
<name>A0A915CMN9_9BILA</name>
<dbReference type="WBParaSite" id="jg10260">
    <property type="protein sequence ID" value="jg10260"/>
    <property type="gene ID" value="jg10260"/>
</dbReference>
<dbReference type="Proteomes" id="UP000887574">
    <property type="component" value="Unplaced"/>
</dbReference>
<feature type="region of interest" description="Disordered" evidence="2">
    <location>
        <begin position="431"/>
        <end position="451"/>
    </location>
</feature>
<evidence type="ECO:0000313" key="4">
    <source>
        <dbReference type="WBParaSite" id="jg10260"/>
    </source>
</evidence>
<evidence type="ECO:0000256" key="1">
    <source>
        <dbReference type="SAM" id="Coils"/>
    </source>
</evidence>
<accession>A0A915CMN9</accession>
<evidence type="ECO:0000313" key="3">
    <source>
        <dbReference type="Proteomes" id="UP000887574"/>
    </source>
</evidence>
<feature type="region of interest" description="Disordered" evidence="2">
    <location>
        <begin position="499"/>
        <end position="543"/>
    </location>
</feature>
<reference evidence="4" key="1">
    <citation type="submission" date="2022-11" db="UniProtKB">
        <authorList>
            <consortium name="WormBaseParasite"/>
        </authorList>
    </citation>
    <scope>IDENTIFICATION</scope>
</reference>
<feature type="compositionally biased region" description="Polar residues" evidence="2">
    <location>
        <begin position="528"/>
        <end position="543"/>
    </location>
</feature>
<dbReference type="AlphaFoldDB" id="A0A915CMN9"/>
<keyword evidence="1" id="KW-0175">Coiled coil</keyword>
<sequence length="543" mass="62381">MTVPFLENRLSCGSTFSKAIKLCKQDDLYLRSEKFPIPHHETTFHETLDASNSDWITTYREILEDIKKFSRKHTLDSKNLLVESQNILEKFKKVYDQLKEHYFQHLDIFHGVSVQTSEKRLTPLTSIKTASDKISELMRKVITSLATGHLRLDMKDGRSIENNIQTQKEIQYLVNNCKELQEKVEWLETLIAARENRRRLVEERKKKEAGKNSPSPEHKLELLKKDQEKVRGKLLDENIKSVPVFNKEEKSPKILGAKSIEKEVVDLEKELKQGEEKLKKVKDDHTRSINNLSTLIDLFEKLNKKAIQTQTRLKSFATSISTKILTKLTDIITTKKDEAEFVDLSAKKNIKQDQVKAEPLANVTSEPTEKLEALKELNSLKPSSFQVMDPKNFENSYQNSKPVVFEAAEPPSADPSQQEKVETDFKLHSKPTEKVKPQNKTFKPDLSTKSLIHKTEKAKDETINLKDAKQQIKNPGQLNQPIVSDVMIKPVDQKIELRKQEKDSTVLVNPKKIDQHSKNVDNPEKTTLDNTLDSQASEMPQIS</sequence>
<feature type="compositionally biased region" description="Basic and acidic residues" evidence="2">
    <location>
        <begin position="511"/>
        <end position="527"/>
    </location>
</feature>
<organism evidence="3 4">
    <name type="scientific">Ditylenchus dipsaci</name>
    <dbReference type="NCBI Taxonomy" id="166011"/>
    <lineage>
        <taxon>Eukaryota</taxon>
        <taxon>Metazoa</taxon>
        <taxon>Ecdysozoa</taxon>
        <taxon>Nematoda</taxon>
        <taxon>Chromadorea</taxon>
        <taxon>Rhabditida</taxon>
        <taxon>Tylenchina</taxon>
        <taxon>Tylenchomorpha</taxon>
        <taxon>Sphaerularioidea</taxon>
        <taxon>Anguinidae</taxon>
        <taxon>Anguininae</taxon>
        <taxon>Ditylenchus</taxon>
    </lineage>
</organism>